<evidence type="ECO:0000259" key="5">
    <source>
        <dbReference type="PROSITE" id="PS50853"/>
    </source>
</evidence>
<feature type="region of interest" description="Disordered" evidence="3">
    <location>
        <begin position="85"/>
        <end position="111"/>
    </location>
</feature>
<dbReference type="SUPFAM" id="SSF49265">
    <property type="entry name" value="Fibronectin type III"/>
    <property type="match status" value="1"/>
</dbReference>
<dbReference type="InterPro" id="IPR013783">
    <property type="entry name" value="Ig-like_fold"/>
</dbReference>
<dbReference type="Pfam" id="PF00041">
    <property type="entry name" value="fn3"/>
    <property type="match status" value="1"/>
</dbReference>
<dbReference type="PROSITE" id="PS50853">
    <property type="entry name" value="FN3"/>
    <property type="match status" value="1"/>
</dbReference>
<evidence type="ECO:0000256" key="1">
    <source>
        <dbReference type="ARBA" id="ARBA00023295"/>
    </source>
</evidence>
<keyword evidence="7" id="KW-1185">Reference proteome</keyword>
<evidence type="ECO:0000313" key="6">
    <source>
        <dbReference type="EMBL" id="MBL1081665.1"/>
    </source>
</evidence>
<dbReference type="Pfam" id="PF12849">
    <property type="entry name" value="PBP_like_2"/>
    <property type="match status" value="1"/>
</dbReference>
<dbReference type="CDD" id="cd00063">
    <property type="entry name" value="FN3"/>
    <property type="match status" value="1"/>
</dbReference>
<feature type="domain" description="Fibronectin type-III" evidence="5">
    <location>
        <begin position="389"/>
        <end position="483"/>
    </location>
</feature>
<protein>
    <submittedName>
        <fullName evidence="6">Ig-like domain repeat protein</fullName>
    </submittedName>
</protein>
<name>A0A937EGF1_9ACTN</name>
<comment type="caution">
    <text evidence="6">The sequence shown here is derived from an EMBL/GenBank/DDBJ whole genome shotgun (WGS) entry which is preliminary data.</text>
</comment>
<accession>A0A937EGF1</accession>
<keyword evidence="2" id="KW-0119">Carbohydrate metabolism</keyword>
<dbReference type="InterPro" id="IPR024370">
    <property type="entry name" value="PBP_domain"/>
</dbReference>
<dbReference type="InterPro" id="IPR036116">
    <property type="entry name" value="FN3_sf"/>
</dbReference>
<evidence type="ECO:0000256" key="2">
    <source>
        <dbReference type="ARBA" id="ARBA00023326"/>
    </source>
</evidence>
<keyword evidence="1" id="KW-0326">Glycosidase</keyword>
<dbReference type="GO" id="GO:0000272">
    <property type="term" value="P:polysaccharide catabolic process"/>
    <property type="evidence" value="ECO:0007669"/>
    <property type="project" value="UniProtKB-KW"/>
</dbReference>
<dbReference type="Proteomes" id="UP000661858">
    <property type="component" value="Unassembled WGS sequence"/>
</dbReference>
<dbReference type="InterPro" id="IPR032109">
    <property type="entry name" value="Big_3_5"/>
</dbReference>
<gene>
    <name evidence="6" type="ORF">JK359_06680</name>
</gene>
<sequence length="665" mass="66683">MRRTRSSAALVAAAVVAGGLALASPAHADPTPAGTFRKLVGVGSDTTQDVLNALAGDTVNNKSYADTAVKSASGAGIASYDAIEPGTGSTSSSVQTRSGGPAFLRPNGSGKGRLALSESLTGDKYPDSAGVSIKNQVDFARSSSGPSTSGTALTYIPFARDAVGVAVKGPALDSLTVDQLHDIYSGALTKVGGQTVHPKIPQSSSGTRKFFLSAIGLTDATLSPDIPTVQENQADSAITEDGALVPFSVGSWIAQNNGVAPDYSKAAAAAGAHLAAVQLPGDSGATTPVITVNGKLSPVTAYYENATFGRDVYNVVPSRAIDPAGIFYDKDLYDVFVTSGSHKAALASDAAEKVIADFGFVNEPYNGSVSVAKHAKLGGLEESGIDTSTPAKPGNLKAAPGDASLKLSWTAPAPTGLPLTDYRITLTRADGTVAAVKDVPAPATSYTFTGLADGTYTAVVAGANLNGTGAPATWTGAVRFASTTKATAATTAYGRTPKVTVTVTGSHGVAPTGKVTVKEGSTVLGTGALDGSGKASVALSNHLKVATHTLTVSYAGNGKLNASSTTATLKITKATPSVSSSAPGSISHTARAKVSVKVTATGTTPGGTVRIYEGSKVLATGTLSGGKVTVTLPKLSRGSHKLHAFYAGSSTVNSRSGADFTVKST</sequence>
<dbReference type="SMART" id="SM00060">
    <property type="entry name" value="FN3"/>
    <property type="match status" value="1"/>
</dbReference>
<dbReference type="GO" id="GO:0016798">
    <property type="term" value="F:hydrolase activity, acting on glycosyl bonds"/>
    <property type="evidence" value="ECO:0007669"/>
    <property type="project" value="UniProtKB-KW"/>
</dbReference>
<dbReference type="Pfam" id="PF16640">
    <property type="entry name" value="Big_3_5"/>
    <property type="match status" value="2"/>
</dbReference>
<evidence type="ECO:0000313" key="7">
    <source>
        <dbReference type="Proteomes" id="UP000661858"/>
    </source>
</evidence>
<feature type="compositionally biased region" description="Polar residues" evidence="3">
    <location>
        <begin position="87"/>
        <end position="98"/>
    </location>
</feature>
<keyword evidence="4" id="KW-0732">Signal</keyword>
<evidence type="ECO:0000256" key="4">
    <source>
        <dbReference type="SAM" id="SignalP"/>
    </source>
</evidence>
<feature type="chain" id="PRO_5037183814" evidence="4">
    <location>
        <begin position="29"/>
        <end position="665"/>
    </location>
</feature>
<organism evidence="6 7">
    <name type="scientific">Streptomyces actinomycinicus</name>
    <dbReference type="NCBI Taxonomy" id="1695166"/>
    <lineage>
        <taxon>Bacteria</taxon>
        <taxon>Bacillati</taxon>
        <taxon>Actinomycetota</taxon>
        <taxon>Actinomycetes</taxon>
        <taxon>Kitasatosporales</taxon>
        <taxon>Streptomycetaceae</taxon>
        <taxon>Streptomyces</taxon>
    </lineage>
</organism>
<dbReference type="SUPFAM" id="SSF53850">
    <property type="entry name" value="Periplasmic binding protein-like II"/>
    <property type="match status" value="1"/>
</dbReference>
<dbReference type="EMBL" id="JAERRK010000002">
    <property type="protein sequence ID" value="MBL1081665.1"/>
    <property type="molecule type" value="Genomic_DNA"/>
</dbReference>
<dbReference type="RefSeq" id="WP_201832597.1">
    <property type="nucleotide sequence ID" value="NZ_JAERRK010000002.1"/>
</dbReference>
<keyword evidence="2" id="KW-0624">Polysaccharide degradation</keyword>
<dbReference type="Gene3D" id="3.40.190.10">
    <property type="entry name" value="Periplasmic binding protein-like II"/>
    <property type="match status" value="1"/>
</dbReference>
<dbReference type="AlphaFoldDB" id="A0A937EGF1"/>
<reference evidence="6" key="1">
    <citation type="submission" date="2021-01" db="EMBL/GenBank/DDBJ databases">
        <title>WGS of actinomycetes isolated from Thailand.</title>
        <authorList>
            <person name="Thawai C."/>
        </authorList>
    </citation>
    <scope>NUCLEOTIDE SEQUENCE</scope>
    <source>
        <strain evidence="6">RCU-197</strain>
    </source>
</reference>
<feature type="signal peptide" evidence="4">
    <location>
        <begin position="1"/>
        <end position="28"/>
    </location>
</feature>
<evidence type="ECO:0000256" key="3">
    <source>
        <dbReference type="SAM" id="MobiDB-lite"/>
    </source>
</evidence>
<proteinExistence type="predicted"/>
<keyword evidence="1" id="KW-0378">Hydrolase</keyword>
<dbReference type="InterPro" id="IPR003961">
    <property type="entry name" value="FN3_dom"/>
</dbReference>
<dbReference type="Gene3D" id="2.60.40.10">
    <property type="entry name" value="Immunoglobulins"/>
    <property type="match status" value="3"/>
</dbReference>